<evidence type="ECO:0000313" key="4">
    <source>
        <dbReference type="EMBL" id="NMK54286.1"/>
    </source>
</evidence>
<gene>
    <name evidence="6" type="ORF">EQ811_02515</name>
    <name evidence="5" type="ORF">HHM13_01005</name>
    <name evidence="4" type="ORF">HHM24_05885</name>
</gene>
<dbReference type="AlphaFoldDB" id="A0A7X9ZGV9"/>
<evidence type="ECO:0000313" key="9">
    <source>
        <dbReference type="Proteomes" id="UP000550736"/>
    </source>
</evidence>
<accession>A0A7X9ZGV9</accession>
<dbReference type="Proteomes" id="UP000538955">
    <property type="component" value="Unassembled WGS sequence"/>
</dbReference>
<dbReference type="Proteomes" id="UP000291949">
    <property type="component" value="Unassembled WGS sequence"/>
</dbReference>
<evidence type="ECO:0000313" key="6">
    <source>
        <dbReference type="EMBL" id="TBW77958.1"/>
    </source>
</evidence>
<comment type="caution">
    <text evidence="5">The sequence shown here is derived from an EMBL/GenBank/DDBJ whole genome shotgun (WGS) entry which is preliminary data.</text>
</comment>
<feature type="transmembrane region" description="Helical" evidence="2">
    <location>
        <begin position="90"/>
        <end position="122"/>
    </location>
</feature>
<dbReference type="Pfam" id="PF13273">
    <property type="entry name" value="DUF4064"/>
    <property type="match status" value="1"/>
</dbReference>
<feature type="domain" description="DUF4064" evidence="3">
    <location>
        <begin position="2"/>
        <end position="105"/>
    </location>
</feature>
<evidence type="ECO:0000313" key="7">
    <source>
        <dbReference type="Proteomes" id="UP000291949"/>
    </source>
</evidence>
<feature type="compositionally biased region" description="Basic and acidic residues" evidence="1">
    <location>
        <begin position="138"/>
        <end position="175"/>
    </location>
</feature>
<feature type="transmembrane region" description="Helical" evidence="2">
    <location>
        <begin position="12"/>
        <end position="31"/>
    </location>
</feature>
<keyword evidence="2" id="KW-0472">Membrane</keyword>
<evidence type="ECO:0000313" key="5">
    <source>
        <dbReference type="EMBL" id="NMK96679.1"/>
    </source>
</evidence>
<dbReference type="InterPro" id="IPR025273">
    <property type="entry name" value="DUF4064"/>
</dbReference>
<keyword evidence="8" id="KW-1185">Reference proteome</keyword>
<evidence type="ECO:0000256" key="1">
    <source>
        <dbReference type="SAM" id="MobiDB-lite"/>
    </source>
</evidence>
<reference evidence="6 7" key="1">
    <citation type="journal article" date="2019" name="Sci. Transl. Med.">
        <title>Quorum sensing between bacterial species on the skin protects against epidermal injury in atopic dermatitis.</title>
        <authorList>
            <person name="Williams M.R."/>
        </authorList>
    </citation>
    <scope>NUCLEOTIDE SEQUENCE [LARGE SCALE GENOMIC DNA]</scope>
    <source>
        <strain evidence="6 7">H8</strain>
    </source>
</reference>
<keyword evidence="2" id="KW-1133">Transmembrane helix</keyword>
<reference evidence="8 9" key="2">
    <citation type="submission" date="2020-04" db="EMBL/GenBank/DDBJ databases">
        <title>The Epidemiology and Molecular Characteristics of Linezolid-Resistant Staphylococcus capitis in Huashan Hospital, Shanghai.</title>
        <authorList>
            <person name="Ding L."/>
            <person name="Li P."/>
            <person name="Yang Y."/>
            <person name="Lin D."/>
            <person name="Xu X."/>
        </authorList>
    </citation>
    <scope>NUCLEOTIDE SEQUENCE [LARGE SCALE GENOMIC DNA]</scope>
    <source>
        <strain evidence="5 9">12-86</strain>
        <strain evidence="4 8">17-84</strain>
    </source>
</reference>
<evidence type="ECO:0000256" key="2">
    <source>
        <dbReference type="SAM" id="Phobius"/>
    </source>
</evidence>
<feature type="transmembrane region" description="Helical" evidence="2">
    <location>
        <begin position="58"/>
        <end position="84"/>
    </location>
</feature>
<protein>
    <submittedName>
        <fullName evidence="5">DUF4064 domain-containing protein</fullName>
    </submittedName>
</protein>
<sequence>MNRKTETILAWIANGLSIIYLLLTCLSLLVMKSGQNQQQYKDIMKQMYGNNQNVSSDILLASMMISIGFLAFSTILGIFGALTIKGRKNLAGALLIAAAVTGLITMNFIAMILWIIAAIMLFSKKKDRNNHTHYNQSHNREQFNDNYHENKQSHNEEWDPDKELKNHKKDDPYIY</sequence>
<dbReference type="Proteomes" id="UP000550736">
    <property type="component" value="Unassembled WGS sequence"/>
</dbReference>
<keyword evidence="2" id="KW-0812">Transmembrane</keyword>
<feature type="region of interest" description="Disordered" evidence="1">
    <location>
        <begin position="132"/>
        <end position="175"/>
    </location>
</feature>
<dbReference type="EMBL" id="SCHC01000001">
    <property type="protein sequence ID" value="TBW77958.1"/>
    <property type="molecule type" value="Genomic_DNA"/>
</dbReference>
<organism evidence="5 9">
    <name type="scientific">Staphylococcus capitis</name>
    <dbReference type="NCBI Taxonomy" id="29388"/>
    <lineage>
        <taxon>Bacteria</taxon>
        <taxon>Bacillati</taxon>
        <taxon>Bacillota</taxon>
        <taxon>Bacilli</taxon>
        <taxon>Bacillales</taxon>
        <taxon>Staphylococcaceae</taxon>
        <taxon>Staphylococcus</taxon>
    </lineage>
</organism>
<proteinExistence type="predicted"/>
<dbReference type="EMBL" id="JABBMI010000058">
    <property type="protein sequence ID" value="NMK54286.1"/>
    <property type="molecule type" value="Genomic_DNA"/>
</dbReference>
<dbReference type="RefSeq" id="WP_030065209.1">
    <property type="nucleotide sequence ID" value="NZ_AP014956.1"/>
</dbReference>
<dbReference type="EMBL" id="JABBLX010000001">
    <property type="protein sequence ID" value="NMK96679.1"/>
    <property type="molecule type" value="Genomic_DNA"/>
</dbReference>
<evidence type="ECO:0000259" key="3">
    <source>
        <dbReference type="Pfam" id="PF13273"/>
    </source>
</evidence>
<evidence type="ECO:0000313" key="8">
    <source>
        <dbReference type="Proteomes" id="UP000538955"/>
    </source>
</evidence>
<name>A0A7X9ZGV9_STACP</name>